<organism evidence="2 3">
    <name type="scientific">Antarcticibacterium arcticum</name>
    <dbReference type="NCBI Taxonomy" id="2585771"/>
    <lineage>
        <taxon>Bacteria</taxon>
        <taxon>Pseudomonadati</taxon>
        <taxon>Bacteroidota</taxon>
        <taxon>Flavobacteriia</taxon>
        <taxon>Flavobacteriales</taxon>
        <taxon>Flavobacteriaceae</taxon>
        <taxon>Antarcticibacterium</taxon>
    </lineage>
</organism>
<dbReference type="EMBL" id="CP042476">
    <property type="protein sequence ID" value="QED37935.1"/>
    <property type="molecule type" value="Genomic_DNA"/>
</dbReference>
<gene>
    <name evidence="2" type="ORF">FK178_09440</name>
</gene>
<accession>A0A5B8YJP4</accession>
<sequence length="149" mass="17976">MKKITIVLLLLLSSTSFYAQNTTKDIIDTFFRNYETHGPSLAVDKLYETNPWTNRIQDAINNVKTQLVRFDEELVGEYYGYEELVMKKLGDSYELHSYFLKFDRQFLRLTFQFYKPKDDWRLYSFQFDDKFDEEIEEAAKLYYTDLSDK</sequence>
<feature type="chain" id="PRO_5023079087" evidence="1">
    <location>
        <begin position="20"/>
        <end position="149"/>
    </location>
</feature>
<dbReference type="RefSeq" id="WP_146834042.1">
    <property type="nucleotide sequence ID" value="NZ_CP042476.1"/>
</dbReference>
<evidence type="ECO:0000313" key="2">
    <source>
        <dbReference type="EMBL" id="QED37935.1"/>
    </source>
</evidence>
<dbReference type="KEGG" id="anp:FK178_09440"/>
<dbReference type="AlphaFoldDB" id="A0A5B8YJP4"/>
<evidence type="ECO:0000256" key="1">
    <source>
        <dbReference type="SAM" id="SignalP"/>
    </source>
</evidence>
<dbReference type="Proteomes" id="UP000321954">
    <property type="component" value="Chromosome"/>
</dbReference>
<keyword evidence="3" id="KW-1185">Reference proteome</keyword>
<reference evidence="2 3" key="1">
    <citation type="submission" date="2019-08" db="EMBL/GenBank/DDBJ databases">
        <title>Antarcticibacterium arcticum sp. nov., a bacterium isolated from marine sediment of the Canadian Beaufort Sea.</title>
        <authorList>
            <person name="Lee Y.M."/>
            <person name="Baek K."/>
            <person name="Lee D.-H."/>
            <person name="Shin S.C."/>
            <person name="Jin Y.K."/>
            <person name="Park Y."/>
        </authorList>
    </citation>
    <scope>NUCLEOTIDE SEQUENCE [LARGE SCALE GENOMIC DNA]</scope>
    <source>
        <strain evidence="2 3">PAMC 28998</strain>
    </source>
</reference>
<proteinExistence type="predicted"/>
<protein>
    <submittedName>
        <fullName evidence="2">Uncharacterized protein</fullName>
    </submittedName>
</protein>
<name>A0A5B8YJP4_9FLAO</name>
<dbReference type="OrthoDB" id="1367364at2"/>
<feature type="signal peptide" evidence="1">
    <location>
        <begin position="1"/>
        <end position="19"/>
    </location>
</feature>
<keyword evidence="1" id="KW-0732">Signal</keyword>
<evidence type="ECO:0000313" key="3">
    <source>
        <dbReference type="Proteomes" id="UP000321954"/>
    </source>
</evidence>